<comment type="similarity">
    <text evidence="1 2">Belongs to the phD/YefM antitoxin family.</text>
</comment>
<dbReference type="EMBL" id="CP041235">
    <property type="protein sequence ID" value="QOP42595.1"/>
    <property type="molecule type" value="Genomic_DNA"/>
</dbReference>
<gene>
    <name evidence="3" type="ORF">FJR45_00935</name>
</gene>
<sequence>MLAIITQTDKRNIMHTISATEIKQNSTRLQEALRDDILITKRDKPFVVVMDYEKYIKLKTIENKWNNNKESDLAKEAKRIKKSAFTEHALLDATLSDGLDDV</sequence>
<dbReference type="InterPro" id="IPR006442">
    <property type="entry name" value="Antitoxin_Phd/YefM"/>
</dbReference>
<proteinExistence type="inferred from homology"/>
<dbReference type="Proteomes" id="UP000593719">
    <property type="component" value="Chromosome"/>
</dbReference>
<comment type="function">
    <text evidence="2">Antitoxin component of a type II toxin-antitoxin (TA) system.</text>
</comment>
<evidence type="ECO:0000313" key="3">
    <source>
        <dbReference type="EMBL" id="QOP42595.1"/>
    </source>
</evidence>
<reference evidence="3 4" key="1">
    <citation type="submission" date="2019-06" db="EMBL/GenBank/DDBJ databases">
        <title>Sulfurimonas gotlandica sp. nov., a chemoautotrophic and psychrotolerant epsilonproteobacterium isolated from a pelagic redoxcline, and an emended description of the genus Sulfurimonas.</title>
        <authorList>
            <person name="Wang S."/>
            <person name="Jiang L."/>
            <person name="Shao Z."/>
        </authorList>
    </citation>
    <scope>NUCLEOTIDE SEQUENCE [LARGE SCALE GENOMIC DNA]</scope>
    <source>
        <strain evidence="3 4">S2-6</strain>
    </source>
</reference>
<evidence type="ECO:0000256" key="1">
    <source>
        <dbReference type="ARBA" id="ARBA00009981"/>
    </source>
</evidence>
<evidence type="ECO:0000313" key="4">
    <source>
        <dbReference type="Proteomes" id="UP000593719"/>
    </source>
</evidence>
<dbReference type="KEGG" id="ssei:FJR45_00935"/>
<dbReference type="NCBIfam" id="TIGR01552">
    <property type="entry name" value="phd_fam"/>
    <property type="match status" value="1"/>
</dbReference>
<dbReference type="SUPFAM" id="SSF143120">
    <property type="entry name" value="YefM-like"/>
    <property type="match status" value="1"/>
</dbReference>
<dbReference type="Gene3D" id="3.40.1620.10">
    <property type="entry name" value="YefM-like domain"/>
    <property type="match status" value="1"/>
</dbReference>
<dbReference type="AlphaFoldDB" id="A0A7M1AZ02"/>
<name>A0A7M1AZ02_9BACT</name>
<protein>
    <recommendedName>
        <fullName evidence="2">Antitoxin</fullName>
    </recommendedName>
</protein>
<organism evidence="3 4">
    <name type="scientific">Sulfurimonas sediminis</name>
    <dbReference type="NCBI Taxonomy" id="2590020"/>
    <lineage>
        <taxon>Bacteria</taxon>
        <taxon>Pseudomonadati</taxon>
        <taxon>Campylobacterota</taxon>
        <taxon>Epsilonproteobacteria</taxon>
        <taxon>Campylobacterales</taxon>
        <taxon>Sulfurimonadaceae</taxon>
        <taxon>Sulfurimonas</taxon>
    </lineage>
</organism>
<keyword evidence="4" id="KW-1185">Reference proteome</keyword>
<dbReference type="InterPro" id="IPR036165">
    <property type="entry name" value="YefM-like_sf"/>
</dbReference>
<evidence type="ECO:0000256" key="2">
    <source>
        <dbReference type="RuleBase" id="RU362080"/>
    </source>
</evidence>
<accession>A0A7M1AZ02</accession>
<dbReference type="Pfam" id="PF02604">
    <property type="entry name" value="PhdYeFM_antitox"/>
    <property type="match status" value="1"/>
</dbReference>